<dbReference type="InterPro" id="IPR041025">
    <property type="entry name" value="HNH_repeat"/>
</dbReference>
<dbReference type="RefSeq" id="WP_029334219.1">
    <property type="nucleotide sequence ID" value="NZ_UGGP01000001.1"/>
</dbReference>
<proteinExistence type="predicted"/>
<protein>
    <submittedName>
        <fullName evidence="1">Uncharacterized protein</fullName>
    </submittedName>
</protein>
<dbReference type="AlphaFoldDB" id="A0A377FRG1"/>
<organism evidence="1 2">
    <name type="scientific">Exiguobacterium aurantiacum</name>
    <dbReference type="NCBI Taxonomy" id="33987"/>
    <lineage>
        <taxon>Bacteria</taxon>
        <taxon>Bacillati</taxon>
        <taxon>Bacillota</taxon>
        <taxon>Bacilli</taxon>
        <taxon>Bacillales</taxon>
        <taxon>Bacillales Family XII. Incertae Sedis</taxon>
        <taxon>Exiguobacterium</taxon>
    </lineage>
</organism>
<sequence length="250" mass="28817">MKRWTEQQILSCLQQAANELEEFDTKQYTLWARSKDVPSLSTVIYKFGSWREAVQAAEIKMTYRYYSDEDILTALNEAAEELDMFTSQTYREWAKVAQGPSLTLISSRFGSWSNALREAKLQTTTARNNEERIIHALIEASAELERLTSQHYAVWAQEKGYPTVATIARKYGSWSYALFVLDIAPPKRKWDEEDVIAALRLAKQELNHFSILHYRKWAEGRNVPSTSTINALFGSWTAALKCLDEQKVMQ</sequence>
<dbReference type="Pfam" id="PF18780">
    <property type="entry name" value="HNH_repeat"/>
    <property type="match status" value="1"/>
</dbReference>
<dbReference type="OrthoDB" id="2350907at2"/>
<evidence type="ECO:0000313" key="1">
    <source>
        <dbReference type="EMBL" id="STO07066.1"/>
    </source>
</evidence>
<accession>A0A377FRG1</accession>
<dbReference type="EMBL" id="UGGP01000001">
    <property type="protein sequence ID" value="STO07066.1"/>
    <property type="molecule type" value="Genomic_DNA"/>
</dbReference>
<evidence type="ECO:0000313" key="2">
    <source>
        <dbReference type="Proteomes" id="UP000254060"/>
    </source>
</evidence>
<gene>
    <name evidence="1" type="ORF">NCTC13163_00411</name>
</gene>
<reference evidence="1 2" key="1">
    <citation type="submission" date="2018-06" db="EMBL/GenBank/DDBJ databases">
        <authorList>
            <consortium name="Pathogen Informatics"/>
            <person name="Doyle S."/>
        </authorList>
    </citation>
    <scope>NUCLEOTIDE SEQUENCE [LARGE SCALE GENOMIC DNA]</scope>
    <source>
        <strain evidence="1 2">NCTC13163</strain>
    </source>
</reference>
<dbReference type="Proteomes" id="UP000254060">
    <property type="component" value="Unassembled WGS sequence"/>
</dbReference>
<name>A0A377FRG1_9BACL</name>